<dbReference type="PANTHER" id="PTHR43825">
    <property type="entry name" value="PYRUVATE DEHYDROGENASE E1 COMPONENT"/>
    <property type="match status" value="1"/>
</dbReference>
<reference evidence="5" key="1">
    <citation type="submission" date="2020-02" db="EMBL/GenBank/DDBJ databases">
        <authorList>
            <person name="Meier V. D."/>
        </authorList>
    </citation>
    <scope>NUCLEOTIDE SEQUENCE</scope>
    <source>
        <strain evidence="5">AVDCRST_MAG77</strain>
    </source>
</reference>
<dbReference type="Gene3D" id="3.40.50.970">
    <property type="match status" value="1"/>
</dbReference>
<feature type="domain" description="Transketolase-like pyrimidine-binding" evidence="4">
    <location>
        <begin position="20"/>
        <end position="185"/>
    </location>
</feature>
<dbReference type="AlphaFoldDB" id="A0A6J4JCK2"/>
<evidence type="ECO:0000256" key="2">
    <source>
        <dbReference type="ARBA" id="ARBA00007131"/>
    </source>
</evidence>
<keyword evidence="3" id="KW-0786">Thiamine pyrophosphate</keyword>
<dbReference type="Pfam" id="PF02779">
    <property type="entry name" value="Transket_pyr"/>
    <property type="match status" value="1"/>
</dbReference>
<dbReference type="FunFam" id="3.40.50.970:FF:000129">
    <property type="entry name" value="Transketolase"/>
    <property type="match status" value="1"/>
</dbReference>
<evidence type="ECO:0000313" key="5">
    <source>
        <dbReference type="EMBL" id="CAA9275471.1"/>
    </source>
</evidence>
<dbReference type="PANTHER" id="PTHR43825:SF1">
    <property type="entry name" value="TRANSKETOLASE-LIKE PYRIMIDINE-BINDING DOMAIN-CONTAINING PROTEIN"/>
    <property type="match status" value="1"/>
</dbReference>
<evidence type="ECO:0000256" key="1">
    <source>
        <dbReference type="ARBA" id="ARBA00001964"/>
    </source>
</evidence>
<dbReference type="CDD" id="cd07033">
    <property type="entry name" value="TPP_PYR_DXS_TK_like"/>
    <property type="match status" value="1"/>
</dbReference>
<evidence type="ECO:0000256" key="3">
    <source>
        <dbReference type="ARBA" id="ARBA00023052"/>
    </source>
</evidence>
<protein>
    <submittedName>
        <fullName evidence="5">Transketolase, C-terminal section</fullName>
        <ecNumber evidence="5">2.2.1.1</ecNumber>
    </submittedName>
</protein>
<dbReference type="GO" id="GO:0004802">
    <property type="term" value="F:transketolase activity"/>
    <property type="evidence" value="ECO:0007669"/>
    <property type="project" value="UniProtKB-EC"/>
</dbReference>
<dbReference type="SUPFAM" id="SSF52922">
    <property type="entry name" value="TK C-terminal domain-like"/>
    <property type="match status" value="1"/>
</dbReference>
<keyword evidence="5" id="KW-0808">Transferase</keyword>
<dbReference type="InterPro" id="IPR029061">
    <property type="entry name" value="THDP-binding"/>
</dbReference>
<organism evidence="5">
    <name type="scientific">uncultured Chloroflexota bacterium</name>
    <dbReference type="NCBI Taxonomy" id="166587"/>
    <lineage>
        <taxon>Bacteria</taxon>
        <taxon>Bacillati</taxon>
        <taxon>Chloroflexota</taxon>
        <taxon>environmental samples</taxon>
    </lineage>
</organism>
<dbReference type="EC" id="2.2.1.1" evidence="5"/>
<sequence>MAATAPNAPTAPKYELKLGKATRDAFGEALREEGKRNDRLVVIDGDVSNSTRTEWFGQDHPERFFNVGIAESNMAGVAAGMAASGKVPVVASFATFLLCNAYDQLRMSVAFPALNVKMVGSHAGISIGEDGPSQMAIEDVALACALPGVVVLVPSDEHSTRAAVRAMVAHDGPVYLRVGRPKAPLAYSDEADARFEIGKARQLRDGSDLTIIANGLLVGAALQAHDTLAERGISARVLDMATAKPLDEDAVAAAARETGGILVAEEHLSHGGLGSIVAMAAARLAPCNMRFVNLGDRFAESGTGEELMKKYGLTATEVVRAAEDLARGR</sequence>
<dbReference type="InterPro" id="IPR009014">
    <property type="entry name" value="Transketo_C/PFOR_II"/>
</dbReference>
<dbReference type="Gene3D" id="3.40.50.920">
    <property type="match status" value="1"/>
</dbReference>
<dbReference type="InterPro" id="IPR033248">
    <property type="entry name" value="Transketolase_C"/>
</dbReference>
<dbReference type="SMART" id="SM00861">
    <property type="entry name" value="Transket_pyr"/>
    <property type="match status" value="1"/>
</dbReference>
<dbReference type="SUPFAM" id="SSF52518">
    <property type="entry name" value="Thiamin diphosphate-binding fold (THDP-binding)"/>
    <property type="match status" value="1"/>
</dbReference>
<evidence type="ECO:0000259" key="4">
    <source>
        <dbReference type="SMART" id="SM00861"/>
    </source>
</evidence>
<comment type="similarity">
    <text evidence="2">Belongs to the transketolase family.</text>
</comment>
<proteinExistence type="inferred from homology"/>
<accession>A0A6J4JCK2</accession>
<name>A0A6J4JCK2_9CHLR</name>
<dbReference type="InterPro" id="IPR051157">
    <property type="entry name" value="PDH/Transketolase"/>
</dbReference>
<dbReference type="InterPro" id="IPR005475">
    <property type="entry name" value="Transketolase-like_Pyr-bd"/>
</dbReference>
<dbReference type="EMBL" id="CADCTC010000189">
    <property type="protein sequence ID" value="CAA9275471.1"/>
    <property type="molecule type" value="Genomic_DNA"/>
</dbReference>
<comment type="cofactor">
    <cofactor evidence="1">
        <name>thiamine diphosphate</name>
        <dbReference type="ChEBI" id="CHEBI:58937"/>
    </cofactor>
</comment>
<dbReference type="Pfam" id="PF02780">
    <property type="entry name" value="Transketolase_C"/>
    <property type="match status" value="1"/>
</dbReference>
<gene>
    <name evidence="5" type="ORF">AVDCRST_MAG77-3498</name>
</gene>